<dbReference type="PANTHER" id="PTHR30290:SF64">
    <property type="entry name" value="ABC TRANSPORTER PERIPLASMIC BINDING PROTEIN"/>
    <property type="match status" value="1"/>
</dbReference>
<dbReference type="SUPFAM" id="SSF53850">
    <property type="entry name" value="Periplasmic binding protein-like II"/>
    <property type="match status" value="1"/>
</dbReference>
<accession>A0A3S0A1Q0</accession>
<evidence type="ECO:0000256" key="2">
    <source>
        <dbReference type="ARBA" id="ARBA00005695"/>
    </source>
</evidence>
<dbReference type="PIRSF" id="PIRSF002741">
    <property type="entry name" value="MppA"/>
    <property type="match status" value="1"/>
</dbReference>
<dbReference type="AlphaFoldDB" id="A0A3S0A1Q0"/>
<dbReference type="InterPro" id="IPR006311">
    <property type="entry name" value="TAT_signal"/>
</dbReference>
<protein>
    <submittedName>
        <fullName evidence="5">Twin-arginine translocation signal domain-containing protein</fullName>
    </submittedName>
</protein>
<dbReference type="PROSITE" id="PS51318">
    <property type="entry name" value="TAT"/>
    <property type="match status" value="1"/>
</dbReference>
<evidence type="ECO:0000259" key="4">
    <source>
        <dbReference type="Pfam" id="PF00496"/>
    </source>
</evidence>
<feature type="domain" description="Solute-binding protein family 5" evidence="4">
    <location>
        <begin position="131"/>
        <end position="535"/>
    </location>
</feature>
<dbReference type="OrthoDB" id="9803988at2"/>
<keyword evidence="3" id="KW-0732">Signal</keyword>
<dbReference type="NCBIfam" id="TIGR01409">
    <property type="entry name" value="TAT_signal_seq"/>
    <property type="match status" value="1"/>
</dbReference>
<dbReference type="Gene3D" id="3.40.190.10">
    <property type="entry name" value="Periplasmic binding protein-like II"/>
    <property type="match status" value="1"/>
</dbReference>
<dbReference type="RefSeq" id="WP_126699472.1">
    <property type="nucleotide sequence ID" value="NZ_RWKW01000031.1"/>
</dbReference>
<reference evidence="5 6" key="1">
    <citation type="submission" date="2018-12" db="EMBL/GenBank/DDBJ databases">
        <title>Mesorhizobium carbonis sp. nov., isolated from coal mine water.</title>
        <authorList>
            <person name="Xin W."/>
            <person name="Xu Z."/>
            <person name="Xiang F."/>
            <person name="Zhang J."/>
            <person name="Xi L."/>
            <person name="Liu J."/>
        </authorList>
    </citation>
    <scope>NUCLEOTIDE SEQUENCE [LARGE SCALE GENOMIC DNA]</scope>
    <source>
        <strain evidence="5 6">B2.3</strain>
    </source>
</reference>
<dbReference type="Gene3D" id="3.10.105.10">
    <property type="entry name" value="Dipeptide-binding Protein, Domain 3"/>
    <property type="match status" value="1"/>
</dbReference>
<dbReference type="CDD" id="cd08497">
    <property type="entry name" value="MbnE-like"/>
    <property type="match status" value="1"/>
</dbReference>
<dbReference type="InterPro" id="IPR039424">
    <property type="entry name" value="SBP_5"/>
</dbReference>
<dbReference type="GO" id="GO:0030288">
    <property type="term" value="C:outer membrane-bounded periplasmic space"/>
    <property type="evidence" value="ECO:0007669"/>
    <property type="project" value="TreeGrafter"/>
</dbReference>
<gene>
    <name evidence="5" type="ORF">EJC49_09005</name>
</gene>
<dbReference type="Proteomes" id="UP000278398">
    <property type="component" value="Unassembled WGS sequence"/>
</dbReference>
<evidence type="ECO:0000256" key="3">
    <source>
        <dbReference type="ARBA" id="ARBA00022729"/>
    </source>
</evidence>
<dbReference type="PANTHER" id="PTHR30290">
    <property type="entry name" value="PERIPLASMIC BINDING COMPONENT OF ABC TRANSPORTER"/>
    <property type="match status" value="1"/>
</dbReference>
<evidence type="ECO:0000256" key="1">
    <source>
        <dbReference type="ARBA" id="ARBA00004418"/>
    </source>
</evidence>
<dbReference type="GO" id="GO:0042884">
    <property type="term" value="P:microcin transport"/>
    <property type="evidence" value="ECO:0007669"/>
    <property type="project" value="TreeGrafter"/>
</dbReference>
<keyword evidence="6" id="KW-1185">Reference proteome</keyword>
<dbReference type="InterPro" id="IPR019546">
    <property type="entry name" value="TAT_signal_bac_arc"/>
</dbReference>
<evidence type="ECO:0000313" key="6">
    <source>
        <dbReference type="Proteomes" id="UP000278398"/>
    </source>
</evidence>
<organism evidence="5 6">
    <name type="scientific">Aquibium carbonis</name>
    <dbReference type="NCBI Taxonomy" id="2495581"/>
    <lineage>
        <taxon>Bacteria</taxon>
        <taxon>Pseudomonadati</taxon>
        <taxon>Pseudomonadota</taxon>
        <taxon>Alphaproteobacteria</taxon>
        <taxon>Hyphomicrobiales</taxon>
        <taxon>Phyllobacteriaceae</taxon>
        <taxon>Aquibium</taxon>
    </lineage>
</organism>
<comment type="similarity">
    <text evidence="2">Belongs to the bacterial solute-binding protein 5 family.</text>
</comment>
<dbReference type="Pfam" id="PF00496">
    <property type="entry name" value="SBP_bac_5"/>
    <property type="match status" value="1"/>
</dbReference>
<dbReference type="InterPro" id="IPR000914">
    <property type="entry name" value="SBP_5_dom"/>
</dbReference>
<comment type="caution">
    <text evidence="5">The sequence shown here is derived from an EMBL/GenBank/DDBJ whole genome shotgun (WGS) entry which is preliminary data.</text>
</comment>
<dbReference type="GO" id="GO:1904680">
    <property type="term" value="F:peptide transmembrane transporter activity"/>
    <property type="evidence" value="ECO:0007669"/>
    <property type="project" value="TreeGrafter"/>
</dbReference>
<dbReference type="InterPro" id="IPR030678">
    <property type="entry name" value="Peptide/Ni-bd"/>
</dbReference>
<comment type="subcellular location">
    <subcellularLocation>
        <location evidence="1">Periplasm</location>
    </subcellularLocation>
</comment>
<evidence type="ECO:0000313" key="5">
    <source>
        <dbReference type="EMBL" id="RST86852.1"/>
    </source>
</evidence>
<proteinExistence type="inferred from homology"/>
<dbReference type="GO" id="GO:0043190">
    <property type="term" value="C:ATP-binding cassette (ABC) transporter complex"/>
    <property type="evidence" value="ECO:0007669"/>
    <property type="project" value="InterPro"/>
</dbReference>
<name>A0A3S0A1Q0_9HYPH</name>
<sequence>MMGGSSRRDFLKASGAGALAPFLSALAGVPLLARDAFAQIETGTTLHGISPFGELKYGPDFEHFDYVDPAAPKGGRIVTQLSQWSLNQAPDTFDTLNAYVLRGNGAAGMGLTFATLLAGSADEMGAYYAYAAESITLGEDRSTWRFTLRPQAAFHDGTPITADDVVFSLEKLRDEGHENLASTLRQIEAIEAPDARTVSVRLHPLAGISTVFTVAAGCPIMSRAWWEGRTFDATLSEGPLGSGPYRVGRYNFGTFIEFDRVEDDWAADLPVMRGRFNFDRIRFDYFRDRNASFEAFKAGVILFREEFTSRNWASDYTFPAIADGRVKTAEVPDETPSAGQAWFFNTRREKFADPKVREAIALLFDFEWTNKNIMFNSYERSMSFYEMTEHKAVGRPDDAELALLEPFRAELPDSVFAEPFVPPVSDASGRIRERQRDAIALLEAAGCTRQGGRIVLPSGERLTIEFLNNSQTFEPHHNAFIRNLRQVGIDATYRLVDASQYSLRTRQFDFDMIVSRHSMSPYPSRGIRQSFGSESANAPGSMNMAGVAHPAVDAMLDKAIGAESWEAFRTANRALDRILRAQHYYIFQWYKPTRWLAYWDHYDRPEVAQRFGLGVLDTWWTRPDRIQATGMSG</sequence>
<dbReference type="GO" id="GO:0015833">
    <property type="term" value="P:peptide transport"/>
    <property type="evidence" value="ECO:0007669"/>
    <property type="project" value="TreeGrafter"/>
</dbReference>
<dbReference type="EMBL" id="RWKW01000031">
    <property type="protein sequence ID" value="RST86852.1"/>
    <property type="molecule type" value="Genomic_DNA"/>
</dbReference>